<accession>A0A843U2T1</accession>
<reference evidence="1" key="1">
    <citation type="submission" date="2017-07" db="EMBL/GenBank/DDBJ databases">
        <title>Taro Niue Genome Assembly and Annotation.</title>
        <authorList>
            <person name="Atibalentja N."/>
            <person name="Keating K."/>
            <person name="Fields C.J."/>
        </authorList>
    </citation>
    <scope>NUCLEOTIDE SEQUENCE</scope>
    <source>
        <strain evidence="1">Niue_2</strain>
        <tissue evidence="1">Leaf</tissue>
    </source>
</reference>
<dbReference type="Proteomes" id="UP000652761">
    <property type="component" value="Unassembled WGS sequence"/>
</dbReference>
<organism evidence="1 2">
    <name type="scientific">Colocasia esculenta</name>
    <name type="common">Wild taro</name>
    <name type="synonym">Arum esculentum</name>
    <dbReference type="NCBI Taxonomy" id="4460"/>
    <lineage>
        <taxon>Eukaryota</taxon>
        <taxon>Viridiplantae</taxon>
        <taxon>Streptophyta</taxon>
        <taxon>Embryophyta</taxon>
        <taxon>Tracheophyta</taxon>
        <taxon>Spermatophyta</taxon>
        <taxon>Magnoliopsida</taxon>
        <taxon>Liliopsida</taxon>
        <taxon>Araceae</taxon>
        <taxon>Aroideae</taxon>
        <taxon>Colocasieae</taxon>
        <taxon>Colocasia</taxon>
    </lineage>
</organism>
<evidence type="ECO:0000313" key="1">
    <source>
        <dbReference type="EMBL" id="MQL74719.1"/>
    </source>
</evidence>
<protein>
    <submittedName>
        <fullName evidence="1">Uncharacterized protein</fullName>
    </submittedName>
</protein>
<proteinExistence type="predicted"/>
<sequence length="310" mass="34995">MLCKRPTEAQTPRCERKFWHAPQRKYKASEAEASVNKGILPTLTIHLSLPVSRGGVETENSREIAFHAGDEDTESGCVESRLGFVEYGGKAEVKVGNERTTNLGTDVLKLRENATKCKKVKKSQQISGAKIFTNEFVDVDINEVLQKNNPVGIENNWTMPTKWSIEAKNGLKGTPAEEENLRTQCTSFSREDHTSVSADLAPGIFYKHRTGKFLRMSDCKFNSEDVSSDLCKVPRVHMDTDSSQRICTLDHIKHDPHERTHLEKDMLRQSLDHVACLTSLHLLKREDNPELQVTNLQIMVPRGREEAVKV</sequence>
<keyword evidence="2" id="KW-1185">Reference proteome</keyword>
<name>A0A843U2T1_COLES</name>
<dbReference type="EMBL" id="NMUH01000220">
    <property type="protein sequence ID" value="MQL74719.1"/>
    <property type="molecule type" value="Genomic_DNA"/>
</dbReference>
<dbReference type="AlphaFoldDB" id="A0A843U2T1"/>
<gene>
    <name evidence="1" type="ORF">Taro_007088</name>
</gene>
<comment type="caution">
    <text evidence="1">The sequence shown here is derived from an EMBL/GenBank/DDBJ whole genome shotgun (WGS) entry which is preliminary data.</text>
</comment>
<evidence type="ECO:0000313" key="2">
    <source>
        <dbReference type="Proteomes" id="UP000652761"/>
    </source>
</evidence>